<evidence type="ECO:0000313" key="2">
    <source>
        <dbReference type="Proteomes" id="UP000031866"/>
    </source>
</evidence>
<dbReference type="PANTHER" id="PTHR42866">
    <property type="entry name" value="3-DEOXY-MANNO-OCTULOSONATE CYTIDYLYLTRANSFERASE"/>
    <property type="match status" value="1"/>
</dbReference>
<dbReference type="Pfam" id="PF02348">
    <property type="entry name" value="CTP_transf_3"/>
    <property type="match status" value="1"/>
</dbReference>
<keyword evidence="1" id="KW-0548">Nucleotidyltransferase</keyword>
<dbReference type="CDD" id="cd02518">
    <property type="entry name" value="GT2_SpsF"/>
    <property type="match status" value="1"/>
</dbReference>
<evidence type="ECO:0000313" key="1">
    <source>
        <dbReference type="EMBL" id="AJH01332.1"/>
    </source>
</evidence>
<organism evidence="1 2">
    <name type="scientific">Clostridium beijerinckii</name>
    <name type="common">Clostridium MP</name>
    <dbReference type="NCBI Taxonomy" id="1520"/>
    <lineage>
        <taxon>Bacteria</taxon>
        <taxon>Bacillati</taxon>
        <taxon>Bacillota</taxon>
        <taxon>Clostridia</taxon>
        <taxon>Eubacteriales</taxon>
        <taxon>Clostridiaceae</taxon>
        <taxon>Clostridium</taxon>
    </lineage>
</organism>
<dbReference type="OrthoDB" id="9815559at2"/>
<dbReference type="InterPro" id="IPR029044">
    <property type="entry name" value="Nucleotide-diphossugar_trans"/>
</dbReference>
<accession>A0A0B5QSV8</accession>
<dbReference type="STRING" id="1520.LF65_04803"/>
<protein>
    <submittedName>
        <fullName evidence="1">Acylneuraminate cytidylyltransferase</fullName>
    </submittedName>
</protein>
<dbReference type="KEGG" id="cbei:LF65_04803"/>
<dbReference type="PANTHER" id="PTHR42866:SF1">
    <property type="entry name" value="SPORE COAT POLYSACCHARIDE BIOSYNTHESIS PROTEIN SPSF"/>
    <property type="match status" value="1"/>
</dbReference>
<dbReference type="GO" id="GO:0016779">
    <property type="term" value="F:nucleotidyltransferase activity"/>
    <property type="evidence" value="ECO:0007669"/>
    <property type="project" value="UniProtKB-KW"/>
</dbReference>
<dbReference type="EMBL" id="CP010086">
    <property type="protein sequence ID" value="AJH01332.1"/>
    <property type="molecule type" value="Genomic_DNA"/>
</dbReference>
<dbReference type="RefSeq" id="WP_041899465.1">
    <property type="nucleotide sequence ID" value="NZ_CP010086.2"/>
</dbReference>
<dbReference type="Gene3D" id="3.90.550.10">
    <property type="entry name" value="Spore Coat Polysaccharide Biosynthesis Protein SpsA, Chain A"/>
    <property type="match status" value="1"/>
</dbReference>
<name>A0A0B5QSV8_CLOBE</name>
<reference evidence="2" key="1">
    <citation type="submission" date="2014-12" db="EMBL/GenBank/DDBJ databases">
        <title>Genome sequence of Clostridium beijerinckii strain 59B.</title>
        <authorList>
            <person name="Little G.T."/>
            <person name="Minton N.P."/>
        </authorList>
    </citation>
    <scope>NUCLEOTIDE SEQUENCE [LARGE SCALE GENOMIC DNA]</scope>
    <source>
        <strain evidence="2">59B</strain>
    </source>
</reference>
<proteinExistence type="predicted"/>
<dbReference type="SUPFAM" id="SSF53448">
    <property type="entry name" value="Nucleotide-diphospho-sugar transferases"/>
    <property type="match status" value="1"/>
</dbReference>
<keyword evidence="1" id="KW-0808">Transferase</keyword>
<sequence length="244" mass="28928">MKVVCIIQARMGSTRLPGKVLKKICGKTILEHDIDRLKRVKNINEIIIATTILENDNCIVEEAERLNVKYYRGSEEDVLARYYYAAKENKSDIVVRVTSDCPLIDSEVTEKIIQYQIDNMQIYDYVSNTIDRTYPRGLDTEVFKFKSLEKAFNEAISKRDREHVTPYIWDSCNLFRLAQYKNDIDYSELRWTLDTEEDFELIDKIYNMLYPSKKNDFYMKDVLELYKQYTNLKSINNSIEQKKI</sequence>
<dbReference type="AlphaFoldDB" id="A0A0B5QSV8"/>
<dbReference type="GO" id="GO:0005829">
    <property type="term" value="C:cytosol"/>
    <property type="evidence" value="ECO:0007669"/>
    <property type="project" value="TreeGrafter"/>
</dbReference>
<dbReference type="Proteomes" id="UP000031866">
    <property type="component" value="Chromosome"/>
</dbReference>
<dbReference type="InterPro" id="IPR003329">
    <property type="entry name" value="Cytidylyl_trans"/>
</dbReference>
<gene>
    <name evidence="1" type="ORF">LF65_04803</name>
</gene>